<proteinExistence type="predicted"/>
<evidence type="ECO:0000313" key="1">
    <source>
        <dbReference type="EMBL" id="GAJ11939.1"/>
    </source>
</evidence>
<comment type="caution">
    <text evidence="1">The sequence shown here is derived from an EMBL/GenBank/DDBJ whole genome shotgun (WGS) entry which is preliminary data.</text>
</comment>
<dbReference type="EMBL" id="BARW01028346">
    <property type="protein sequence ID" value="GAJ11939.1"/>
    <property type="molecule type" value="Genomic_DNA"/>
</dbReference>
<dbReference type="AlphaFoldDB" id="X1U351"/>
<feature type="non-terminal residue" evidence="1">
    <location>
        <position position="1"/>
    </location>
</feature>
<protein>
    <submittedName>
        <fullName evidence="1">Uncharacterized protein</fullName>
    </submittedName>
</protein>
<reference evidence="1" key="1">
    <citation type="journal article" date="2014" name="Front. Microbiol.">
        <title>High frequency of phylogenetically diverse reductive dehalogenase-homologous genes in deep subseafloor sedimentary metagenomes.</title>
        <authorList>
            <person name="Kawai M."/>
            <person name="Futagami T."/>
            <person name="Toyoda A."/>
            <person name="Takaki Y."/>
            <person name="Nishi S."/>
            <person name="Hori S."/>
            <person name="Arai W."/>
            <person name="Tsubouchi T."/>
            <person name="Morono Y."/>
            <person name="Uchiyama I."/>
            <person name="Ito T."/>
            <person name="Fujiyama A."/>
            <person name="Inagaki F."/>
            <person name="Takami H."/>
        </authorList>
    </citation>
    <scope>NUCLEOTIDE SEQUENCE</scope>
    <source>
        <strain evidence="1">Expedition CK06-06</strain>
    </source>
</reference>
<sequence>QFAQEINDLEKAFMAGAIDAMSFDVAALKNPRLLPSREERKKLIKEILKI</sequence>
<name>X1U351_9ZZZZ</name>
<accession>X1U351</accession>
<gene>
    <name evidence="1" type="ORF">S12H4_45789</name>
</gene>
<organism evidence="1">
    <name type="scientific">marine sediment metagenome</name>
    <dbReference type="NCBI Taxonomy" id="412755"/>
    <lineage>
        <taxon>unclassified sequences</taxon>
        <taxon>metagenomes</taxon>
        <taxon>ecological metagenomes</taxon>
    </lineage>
</organism>